<evidence type="ECO:0000313" key="1">
    <source>
        <dbReference type="EMBL" id="KAJ8664621.1"/>
    </source>
</evidence>
<comment type="caution">
    <text evidence="1">The sequence shown here is derived from an EMBL/GenBank/DDBJ whole genome shotgun (WGS) entry which is preliminary data.</text>
</comment>
<sequence>MAHSTKFGVFTLLFVTIAAVSVTPGYSLSFTAEEADLHIRCALGIGPCNKDGLRVKAMIPEVMRGCGQCSNLERFYANQIVEYMKEYRPKVLELIKKKYRNSA</sequence>
<proteinExistence type="predicted"/>
<evidence type="ECO:0000313" key="2">
    <source>
        <dbReference type="Proteomes" id="UP001239111"/>
    </source>
</evidence>
<organism evidence="1 2">
    <name type="scientific">Eretmocerus hayati</name>
    <dbReference type="NCBI Taxonomy" id="131215"/>
    <lineage>
        <taxon>Eukaryota</taxon>
        <taxon>Metazoa</taxon>
        <taxon>Ecdysozoa</taxon>
        <taxon>Arthropoda</taxon>
        <taxon>Hexapoda</taxon>
        <taxon>Insecta</taxon>
        <taxon>Pterygota</taxon>
        <taxon>Neoptera</taxon>
        <taxon>Endopterygota</taxon>
        <taxon>Hymenoptera</taxon>
        <taxon>Apocrita</taxon>
        <taxon>Proctotrupomorpha</taxon>
        <taxon>Chalcidoidea</taxon>
        <taxon>Aphelinidae</taxon>
        <taxon>Aphelininae</taxon>
        <taxon>Eretmocerus</taxon>
    </lineage>
</organism>
<protein>
    <submittedName>
        <fullName evidence="1">Uncharacterized protein</fullName>
    </submittedName>
</protein>
<name>A0ACC2N1A9_9HYME</name>
<gene>
    <name evidence="1" type="ORF">QAD02_006283</name>
</gene>
<dbReference type="Proteomes" id="UP001239111">
    <property type="component" value="Chromosome 4"/>
</dbReference>
<accession>A0ACC2N1A9</accession>
<dbReference type="EMBL" id="CM056744">
    <property type="protein sequence ID" value="KAJ8664621.1"/>
    <property type="molecule type" value="Genomic_DNA"/>
</dbReference>
<keyword evidence="2" id="KW-1185">Reference proteome</keyword>
<reference evidence="1" key="1">
    <citation type="submission" date="2023-04" db="EMBL/GenBank/DDBJ databases">
        <title>A chromosome-level genome assembly of the parasitoid wasp Eretmocerus hayati.</title>
        <authorList>
            <person name="Zhong Y."/>
            <person name="Liu S."/>
            <person name="Liu Y."/>
        </authorList>
    </citation>
    <scope>NUCLEOTIDE SEQUENCE</scope>
    <source>
        <strain evidence="1">ZJU_SS_LIU_2023</strain>
    </source>
</reference>